<comment type="caution">
    <text evidence="1">The sequence shown here is derived from an EMBL/GenBank/DDBJ whole genome shotgun (WGS) entry which is preliminary data.</text>
</comment>
<dbReference type="EMBL" id="JACEHE010000046">
    <property type="protein sequence ID" value="MBA2951416.1"/>
    <property type="molecule type" value="Genomic_DNA"/>
</dbReference>
<organism evidence="1 2">
    <name type="scientific">Streptomyces himalayensis subsp. himalayensis</name>
    <dbReference type="NCBI Taxonomy" id="2756131"/>
    <lineage>
        <taxon>Bacteria</taxon>
        <taxon>Bacillati</taxon>
        <taxon>Actinomycetota</taxon>
        <taxon>Actinomycetes</taxon>
        <taxon>Kitasatosporales</taxon>
        <taxon>Streptomycetaceae</taxon>
        <taxon>Streptomyces</taxon>
        <taxon>Streptomyces himalayensis</taxon>
    </lineage>
</organism>
<protein>
    <submittedName>
        <fullName evidence="1">Uncharacterized protein</fullName>
    </submittedName>
</protein>
<dbReference type="Proteomes" id="UP000545761">
    <property type="component" value="Unassembled WGS sequence"/>
</dbReference>
<dbReference type="RefSeq" id="WP_181662335.1">
    <property type="nucleotide sequence ID" value="NZ_JACEHE010000046.1"/>
</dbReference>
<dbReference type="AlphaFoldDB" id="A0A7W0DUA1"/>
<sequence length="60" mass="6562">MEIVYAIGDESYRRHIALNGTETLCRKDAGGHVLGALPVNCDACRTENGRLIRRSMDGGE</sequence>
<gene>
    <name evidence="1" type="ORF">H1D24_38145</name>
</gene>
<reference evidence="1 2" key="1">
    <citation type="submission" date="2020-07" db="EMBL/GenBank/DDBJ databases">
        <title>Streptomyces isolated from Indian soil.</title>
        <authorList>
            <person name="Mandal S."/>
            <person name="Maiti P.K."/>
        </authorList>
    </citation>
    <scope>NUCLEOTIDE SEQUENCE [LARGE SCALE GENOMIC DNA]</scope>
    <source>
        <strain evidence="1 2">PSKA28</strain>
    </source>
</reference>
<evidence type="ECO:0000313" key="1">
    <source>
        <dbReference type="EMBL" id="MBA2951416.1"/>
    </source>
</evidence>
<name>A0A7W0DUA1_9ACTN</name>
<evidence type="ECO:0000313" key="2">
    <source>
        <dbReference type="Proteomes" id="UP000545761"/>
    </source>
</evidence>
<accession>A0A7W0DUA1</accession>
<proteinExistence type="predicted"/>